<reference evidence="2" key="3">
    <citation type="submission" date="2025-08" db="UniProtKB">
        <authorList>
            <consortium name="Ensembl"/>
        </authorList>
    </citation>
    <scope>IDENTIFICATION</scope>
</reference>
<organism evidence="2 3">
    <name type="scientific">Astyanax mexicanus</name>
    <name type="common">Blind cave fish</name>
    <name type="synonym">Astyanax fasciatus mexicanus</name>
    <dbReference type="NCBI Taxonomy" id="7994"/>
    <lineage>
        <taxon>Eukaryota</taxon>
        <taxon>Metazoa</taxon>
        <taxon>Chordata</taxon>
        <taxon>Craniata</taxon>
        <taxon>Vertebrata</taxon>
        <taxon>Euteleostomi</taxon>
        <taxon>Actinopterygii</taxon>
        <taxon>Neopterygii</taxon>
        <taxon>Teleostei</taxon>
        <taxon>Ostariophysi</taxon>
        <taxon>Characiformes</taxon>
        <taxon>Characoidei</taxon>
        <taxon>Acestrorhamphidae</taxon>
        <taxon>Acestrorhamphinae</taxon>
        <taxon>Astyanax</taxon>
    </lineage>
</organism>
<reference evidence="3" key="2">
    <citation type="journal article" date="2014" name="Nat. Commun.">
        <title>The cavefish genome reveals candidate genes for eye loss.</title>
        <authorList>
            <person name="McGaugh S.E."/>
            <person name="Gross J.B."/>
            <person name="Aken B."/>
            <person name="Blin M."/>
            <person name="Borowsky R."/>
            <person name="Chalopin D."/>
            <person name="Hinaux H."/>
            <person name="Jeffery W.R."/>
            <person name="Keene A."/>
            <person name="Ma L."/>
            <person name="Minx P."/>
            <person name="Murphy D."/>
            <person name="O'Quin K.E."/>
            <person name="Retaux S."/>
            <person name="Rohner N."/>
            <person name="Searle S.M."/>
            <person name="Stahl B.A."/>
            <person name="Tabin C."/>
            <person name="Volff J.N."/>
            <person name="Yoshizawa M."/>
            <person name="Warren W.C."/>
        </authorList>
    </citation>
    <scope>NUCLEOTIDE SEQUENCE [LARGE SCALE GENOMIC DNA]</scope>
    <source>
        <strain evidence="3">female</strain>
    </source>
</reference>
<reference evidence="2" key="4">
    <citation type="submission" date="2025-09" db="UniProtKB">
        <authorList>
            <consortium name="Ensembl"/>
        </authorList>
    </citation>
    <scope>IDENTIFICATION</scope>
</reference>
<feature type="region of interest" description="Disordered" evidence="1">
    <location>
        <begin position="197"/>
        <end position="225"/>
    </location>
</feature>
<name>A0A3B1JCP5_ASTMX</name>
<evidence type="ECO:0000313" key="2">
    <source>
        <dbReference type="Ensembl" id="ENSAMXP00000039621.1"/>
    </source>
</evidence>
<feature type="compositionally biased region" description="Polar residues" evidence="1">
    <location>
        <begin position="157"/>
        <end position="167"/>
    </location>
</feature>
<sequence length="240" mass="26958">VHPLDDVTTVVEDATDVLRVHSAGEVRVAVVFVRTTRCKFIPDEELGPGHSRILSRVLREVIFKFGFASKDLLCQHVLFVQEENHRDAEPVIPDTAEQRKKHSLLCTVNELVLVGAFEAGLHSLIIPEMFGVLKKFLQVSGKRGNEGGEEGGGGLSQKETCFSPTSSLESRDSYTVIRPPVRSHHIITTIQQNKWLQRRKTNQRENAPWPVKKKKKTSHHHTSCSKMQPLLSITISKKMA</sequence>
<dbReference type="Ensembl" id="ENSAMXT00000052666.1">
    <property type="protein sequence ID" value="ENSAMXP00000039621.1"/>
    <property type="gene ID" value="ENSAMXG00000037077.1"/>
</dbReference>
<feature type="compositionally biased region" description="Basic residues" evidence="1">
    <location>
        <begin position="211"/>
        <end position="223"/>
    </location>
</feature>
<evidence type="ECO:0000313" key="3">
    <source>
        <dbReference type="Proteomes" id="UP000018467"/>
    </source>
</evidence>
<dbReference type="GeneTree" id="ENSGT00940000177091"/>
<evidence type="ECO:0000256" key="1">
    <source>
        <dbReference type="SAM" id="MobiDB-lite"/>
    </source>
</evidence>
<accession>A0A3B1JCP5</accession>
<feature type="region of interest" description="Disordered" evidence="1">
    <location>
        <begin position="143"/>
        <end position="167"/>
    </location>
</feature>
<keyword evidence="3" id="KW-1185">Reference proteome</keyword>
<protein>
    <submittedName>
        <fullName evidence="2">Uncharacterized protein</fullName>
    </submittedName>
</protein>
<proteinExistence type="predicted"/>
<reference evidence="3" key="1">
    <citation type="submission" date="2013-03" db="EMBL/GenBank/DDBJ databases">
        <authorList>
            <person name="Jeffery W."/>
            <person name="Warren W."/>
            <person name="Wilson R.K."/>
        </authorList>
    </citation>
    <scope>NUCLEOTIDE SEQUENCE</scope>
    <source>
        <strain evidence="3">female</strain>
    </source>
</reference>
<dbReference type="InParanoid" id="A0A3B1JCP5"/>
<dbReference type="Proteomes" id="UP000018467">
    <property type="component" value="Unassembled WGS sequence"/>
</dbReference>
<dbReference type="AlphaFoldDB" id="A0A3B1JCP5"/>